<dbReference type="Pfam" id="PF17900">
    <property type="entry name" value="Peptidase_M1_N"/>
    <property type="match status" value="1"/>
</dbReference>
<keyword evidence="1" id="KW-0645">Protease</keyword>
<dbReference type="GeneID" id="106816746"/>
<proteinExistence type="predicted"/>
<dbReference type="PANTHER" id="PTHR11533:SF276">
    <property type="entry name" value="GLUTAMYL AMINOPEPTIDASE"/>
    <property type="match status" value="1"/>
</dbReference>
<dbReference type="InterPro" id="IPR045357">
    <property type="entry name" value="Aminopeptidase_N-like_N"/>
</dbReference>
<dbReference type="SUPFAM" id="SSF63737">
    <property type="entry name" value="Leukotriene A4 hydrolase N-terminal domain"/>
    <property type="match status" value="1"/>
</dbReference>
<evidence type="ECO:0000313" key="3">
    <source>
        <dbReference type="Proteomes" id="UP000695022"/>
    </source>
</evidence>
<dbReference type="Gene3D" id="2.60.40.1730">
    <property type="entry name" value="tricorn interacting facor f3 domain"/>
    <property type="match status" value="1"/>
</dbReference>
<keyword evidence="1" id="KW-0378">Hydrolase</keyword>
<name>A0ABM1EXD3_PRICU</name>
<dbReference type="Proteomes" id="UP000695022">
    <property type="component" value="Unplaced"/>
</dbReference>
<organism evidence="3 4">
    <name type="scientific">Priapulus caudatus</name>
    <name type="common">Priapulid worm</name>
    <dbReference type="NCBI Taxonomy" id="37621"/>
    <lineage>
        <taxon>Eukaryota</taxon>
        <taxon>Metazoa</taxon>
        <taxon>Ecdysozoa</taxon>
        <taxon>Scalidophora</taxon>
        <taxon>Priapulida</taxon>
        <taxon>Priapulimorpha</taxon>
        <taxon>Priapulimorphida</taxon>
        <taxon>Priapulidae</taxon>
        <taxon>Priapulus</taxon>
    </lineage>
</organism>
<evidence type="ECO:0000256" key="1">
    <source>
        <dbReference type="ARBA" id="ARBA00022438"/>
    </source>
</evidence>
<evidence type="ECO:0000313" key="4">
    <source>
        <dbReference type="RefSeq" id="XP_014676854.1"/>
    </source>
</evidence>
<evidence type="ECO:0000259" key="2">
    <source>
        <dbReference type="Pfam" id="PF17900"/>
    </source>
</evidence>
<feature type="domain" description="Aminopeptidase N-like N-terminal" evidence="2">
    <location>
        <begin position="59"/>
        <end position="169"/>
    </location>
</feature>
<protein>
    <submittedName>
        <fullName evidence="4">Glutamyl aminopeptidase-like</fullName>
    </submittedName>
</protein>
<reference evidence="4" key="1">
    <citation type="submission" date="2025-08" db="UniProtKB">
        <authorList>
            <consortium name="RefSeq"/>
        </authorList>
    </citation>
    <scope>IDENTIFICATION</scope>
</reference>
<keyword evidence="3" id="KW-1185">Reference proteome</keyword>
<keyword evidence="1" id="KW-0031">Aminopeptidase</keyword>
<dbReference type="InterPro" id="IPR050344">
    <property type="entry name" value="Peptidase_M1_aminopeptidases"/>
</dbReference>
<gene>
    <name evidence="4" type="primary">LOC106816746</name>
</gene>
<dbReference type="InterPro" id="IPR042097">
    <property type="entry name" value="Aminopeptidase_N-like_N_sf"/>
</dbReference>
<dbReference type="RefSeq" id="XP_014676854.1">
    <property type="nucleotide sequence ID" value="XM_014821368.1"/>
</dbReference>
<dbReference type="PANTHER" id="PTHR11533">
    <property type="entry name" value="PROTEASE M1 ZINC METALLOPROTEASE"/>
    <property type="match status" value="1"/>
</dbReference>
<sequence length="172" mass="18749">MGSKRLLSVPAVLCLVLTIFIAVAATGLLVGLATRSCSGNPDPPSDPWRRPRLPAAVAPLRYAVHLYPNLDDDRYYGNVDVDFRADEATRHVVLHAQYVAVSQVALRTSGGDDVAVARSFLYEENQYFVVESEVELAAGAEYRLSLTYEGDLLLNIVGIYKSTYAAADGTLR</sequence>
<accession>A0ABM1EXD3</accession>